<protein>
    <submittedName>
        <fullName evidence="2">Uncharacterized protein</fullName>
    </submittedName>
</protein>
<feature type="compositionally biased region" description="Basic and acidic residues" evidence="1">
    <location>
        <begin position="556"/>
        <end position="565"/>
    </location>
</feature>
<dbReference type="Proteomes" id="UP001190700">
    <property type="component" value="Unassembled WGS sequence"/>
</dbReference>
<evidence type="ECO:0000313" key="3">
    <source>
        <dbReference type="Proteomes" id="UP001190700"/>
    </source>
</evidence>
<feature type="region of interest" description="Disordered" evidence="1">
    <location>
        <begin position="510"/>
        <end position="568"/>
    </location>
</feature>
<proteinExistence type="predicted"/>
<evidence type="ECO:0000313" key="2">
    <source>
        <dbReference type="EMBL" id="KAK3253368.1"/>
    </source>
</evidence>
<gene>
    <name evidence="2" type="ORF">CYMTET_37367</name>
</gene>
<dbReference type="EMBL" id="LGRX02024847">
    <property type="protein sequence ID" value="KAK3253368.1"/>
    <property type="molecule type" value="Genomic_DNA"/>
</dbReference>
<reference evidence="2 3" key="1">
    <citation type="journal article" date="2015" name="Genome Biol. Evol.">
        <title>Comparative Genomics of a Bacterivorous Green Alga Reveals Evolutionary Causalities and Consequences of Phago-Mixotrophic Mode of Nutrition.</title>
        <authorList>
            <person name="Burns J.A."/>
            <person name="Paasch A."/>
            <person name="Narechania A."/>
            <person name="Kim E."/>
        </authorList>
    </citation>
    <scope>NUCLEOTIDE SEQUENCE [LARGE SCALE GENOMIC DNA]</scope>
    <source>
        <strain evidence="2 3">PLY_AMNH</strain>
    </source>
</reference>
<evidence type="ECO:0000256" key="1">
    <source>
        <dbReference type="SAM" id="MobiDB-lite"/>
    </source>
</evidence>
<organism evidence="2 3">
    <name type="scientific">Cymbomonas tetramitiformis</name>
    <dbReference type="NCBI Taxonomy" id="36881"/>
    <lineage>
        <taxon>Eukaryota</taxon>
        <taxon>Viridiplantae</taxon>
        <taxon>Chlorophyta</taxon>
        <taxon>Pyramimonadophyceae</taxon>
        <taxon>Pyramimonadales</taxon>
        <taxon>Pyramimonadaceae</taxon>
        <taxon>Cymbomonas</taxon>
    </lineage>
</organism>
<sequence>MKRRRERSALPPEAERLIARVRGMDSVDEMGMRRMVRDHHVRKNRGIKRCFAIVGDMREKKSEMQCPDPCEHCTTSRSRSDCNGAKGFWYFTIIAAIARPSSGDDDPAANTPIANIIHSCQRWQREVRRLTRMLLSRMHTGEGVRSESIDDINYRIGNYIAIAYLKIAERSAARSKDCTTRDVEEYVVAHFFRVVQRKASETSDHGEREEAIRNAYSRVREVSAGVITRYRIYTEHLNTGNTIALERSNHSEHPKDAYWPRFILISLPQLTRALWRNAPSAFSSRSSSPSSKEIDLIQMHYIKLPERWRRQRRFEFLQLENLTLQCTLYRLRIRDTPAQHEGRRSFLQRCEECVRMYSHTPDRFRELTWDRRRDVGVESSSEERQMKLEMAGTRSRLPTIDIKSSKLVQFCYRTAVALSHDDTIREAGAFVNDDILRLCDRRPGEVADDDAVVEVVDDDAFVEMVRSQIRACVRVFAEDDNLIRGITKADSSLYHRQWIPNKKETVSHFPVLSTKASTPSKERADANAQSDGDDGDDDDAVPGELAFDRETEDGIETPRLRDHATRPFYPSTPIRNILNACW</sequence>
<comment type="caution">
    <text evidence="2">The sequence shown here is derived from an EMBL/GenBank/DDBJ whole genome shotgun (WGS) entry which is preliminary data.</text>
</comment>
<name>A0AAE0CFD4_9CHLO</name>
<dbReference type="AlphaFoldDB" id="A0AAE0CFD4"/>
<accession>A0AAE0CFD4</accession>
<feature type="compositionally biased region" description="Acidic residues" evidence="1">
    <location>
        <begin position="531"/>
        <end position="541"/>
    </location>
</feature>
<keyword evidence="3" id="KW-1185">Reference proteome</keyword>